<dbReference type="GeneID" id="19168878"/>
<dbReference type="OrthoDB" id="189997at2759"/>
<evidence type="ECO:0000259" key="9">
    <source>
        <dbReference type="PROSITE" id="PS50048"/>
    </source>
</evidence>
<feature type="domain" description="Zn(2)-C6 fungal-type" evidence="9">
    <location>
        <begin position="3"/>
        <end position="33"/>
    </location>
</feature>
<dbReference type="SMART" id="SM00066">
    <property type="entry name" value="GAL4"/>
    <property type="match status" value="1"/>
</dbReference>
<evidence type="ECO:0000313" key="10">
    <source>
        <dbReference type="EMBL" id="EXJ84093.1"/>
    </source>
</evidence>
<dbReference type="GO" id="GO:0045944">
    <property type="term" value="P:positive regulation of transcription by RNA polymerase II"/>
    <property type="evidence" value="ECO:0007669"/>
    <property type="project" value="TreeGrafter"/>
</dbReference>
<evidence type="ECO:0000256" key="5">
    <source>
        <dbReference type="ARBA" id="ARBA00023125"/>
    </source>
</evidence>
<dbReference type="AlphaFoldDB" id="W9XV32"/>
<dbReference type="Pfam" id="PF04082">
    <property type="entry name" value="Fungal_trans"/>
    <property type="match status" value="1"/>
</dbReference>
<evidence type="ECO:0000256" key="4">
    <source>
        <dbReference type="ARBA" id="ARBA00023015"/>
    </source>
</evidence>
<dbReference type="SMART" id="SM00906">
    <property type="entry name" value="Fungal_trans"/>
    <property type="match status" value="1"/>
</dbReference>
<feature type="compositionally biased region" description="Polar residues" evidence="8">
    <location>
        <begin position="102"/>
        <end position="118"/>
    </location>
</feature>
<dbReference type="GO" id="GO:0008270">
    <property type="term" value="F:zinc ion binding"/>
    <property type="evidence" value="ECO:0007669"/>
    <property type="project" value="InterPro"/>
</dbReference>
<dbReference type="PROSITE" id="PS00463">
    <property type="entry name" value="ZN2_CY6_FUNGAL_1"/>
    <property type="match status" value="1"/>
</dbReference>
<keyword evidence="3" id="KW-0862">Zinc</keyword>
<dbReference type="Proteomes" id="UP000019478">
    <property type="component" value="Unassembled WGS sequence"/>
</dbReference>
<evidence type="ECO:0000256" key="3">
    <source>
        <dbReference type="ARBA" id="ARBA00022833"/>
    </source>
</evidence>
<dbReference type="EMBL" id="AMGY01000004">
    <property type="protein sequence ID" value="EXJ84093.1"/>
    <property type="molecule type" value="Genomic_DNA"/>
</dbReference>
<evidence type="ECO:0000313" key="11">
    <source>
        <dbReference type="Proteomes" id="UP000019478"/>
    </source>
</evidence>
<feature type="region of interest" description="Disordered" evidence="8">
    <location>
        <begin position="98"/>
        <end position="136"/>
    </location>
</feature>
<keyword evidence="7" id="KW-0539">Nucleus</keyword>
<dbReference type="GO" id="GO:0000981">
    <property type="term" value="F:DNA-binding transcription factor activity, RNA polymerase II-specific"/>
    <property type="evidence" value="ECO:0007669"/>
    <property type="project" value="InterPro"/>
</dbReference>
<evidence type="ECO:0000256" key="2">
    <source>
        <dbReference type="ARBA" id="ARBA00022723"/>
    </source>
</evidence>
<dbReference type="InterPro" id="IPR007219">
    <property type="entry name" value="XnlR_reg_dom"/>
</dbReference>
<proteinExistence type="predicted"/>
<evidence type="ECO:0000256" key="7">
    <source>
        <dbReference type="ARBA" id="ARBA00023242"/>
    </source>
</evidence>
<dbReference type="eggNOG" id="ENOG502QTEH">
    <property type="taxonomic scope" value="Eukaryota"/>
</dbReference>
<dbReference type="InterPro" id="IPR052202">
    <property type="entry name" value="Yeast_MetPath_Reg"/>
</dbReference>
<dbReference type="GO" id="GO:0043565">
    <property type="term" value="F:sequence-specific DNA binding"/>
    <property type="evidence" value="ECO:0007669"/>
    <property type="project" value="TreeGrafter"/>
</dbReference>
<dbReference type="GO" id="GO:0006351">
    <property type="term" value="P:DNA-templated transcription"/>
    <property type="evidence" value="ECO:0007669"/>
    <property type="project" value="InterPro"/>
</dbReference>
<dbReference type="Pfam" id="PF00172">
    <property type="entry name" value="Zn_clus"/>
    <property type="match status" value="1"/>
</dbReference>
<keyword evidence="2" id="KW-0479">Metal-binding</keyword>
<evidence type="ECO:0000256" key="8">
    <source>
        <dbReference type="SAM" id="MobiDB-lite"/>
    </source>
</evidence>
<evidence type="ECO:0000256" key="6">
    <source>
        <dbReference type="ARBA" id="ARBA00023163"/>
    </source>
</evidence>
<accession>W9XV32</accession>
<dbReference type="RefSeq" id="XP_007733078.1">
    <property type="nucleotide sequence ID" value="XM_007734888.1"/>
</dbReference>
<dbReference type="PROSITE" id="PS50048">
    <property type="entry name" value="ZN2_CY6_FUNGAL_2"/>
    <property type="match status" value="1"/>
</dbReference>
<comment type="subcellular location">
    <subcellularLocation>
        <location evidence="1">Nucleus</location>
    </subcellularLocation>
</comment>
<organism evidence="10 11">
    <name type="scientific">Capronia epimyces CBS 606.96</name>
    <dbReference type="NCBI Taxonomy" id="1182542"/>
    <lineage>
        <taxon>Eukaryota</taxon>
        <taxon>Fungi</taxon>
        <taxon>Dikarya</taxon>
        <taxon>Ascomycota</taxon>
        <taxon>Pezizomycotina</taxon>
        <taxon>Eurotiomycetes</taxon>
        <taxon>Chaetothyriomycetidae</taxon>
        <taxon>Chaetothyriales</taxon>
        <taxon>Herpotrichiellaceae</taxon>
        <taxon>Capronia</taxon>
    </lineage>
</organism>
<keyword evidence="11" id="KW-1185">Reference proteome</keyword>
<protein>
    <recommendedName>
        <fullName evidence="9">Zn(2)-C6 fungal-type domain-containing protein</fullName>
    </recommendedName>
</protein>
<evidence type="ECO:0000256" key="1">
    <source>
        <dbReference type="ARBA" id="ARBA00004123"/>
    </source>
</evidence>
<dbReference type="CDD" id="cd00067">
    <property type="entry name" value="GAL4"/>
    <property type="match status" value="1"/>
</dbReference>
<dbReference type="GO" id="GO:0005634">
    <property type="term" value="C:nucleus"/>
    <property type="evidence" value="ECO:0007669"/>
    <property type="project" value="UniProtKB-SubCell"/>
</dbReference>
<dbReference type="HOGENOM" id="CLU_012331_1_0_1"/>
<gene>
    <name evidence="10" type="ORF">A1O3_04760</name>
</gene>
<dbReference type="Gene3D" id="4.10.240.10">
    <property type="entry name" value="Zn(2)-C6 fungal-type DNA-binding domain"/>
    <property type="match status" value="1"/>
</dbReference>
<keyword evidence="6" id="KW-0804">Transcription</keyword>
<dbReference type="SUPFAM" id="SSF57701">
    <property type="entry name" value="Zn2/Cys6 DNA-binding domain"/>
    <property type="match status" value="1"/>
</dbReference>
<reference evidence="10 11" key="1">
    <citation type="submission" date="2013-03" db="EMBL/GenBank/DDBJ databases">
        <title>The Genome Sequence of Capronia epimyces CBS 606.96.</title>
        <authorList>
            <consortium name="The Broad Institute Genomics Platform"/>
            <person name="Cuomo C."/>
            <person name="de Hoog S."/>
            <person name="Gorbushina A."/>
            <person name="Walker B."/>
            <person name="Young S.K."/>
            <person name="Zeng Q."/>
            <person name="Gargeya S."/>
            <person name="Fitzgerald M."/>
            <person name="Haas B."/>
            <person name="Abouelleil A."/>
            <person name="Allen A.W."/>
            <person name="Alvarado L."/>
            <person name="Arachchi H.M."/>
            <person name="Berlin A.M."/>
            <person name="Chapman S.B."/>
            <person name="Gainer-Dewar J."/>
            <person name="Goldberg J."/>
            <person name="Griggs A."/>
            <person name="Gujja S."/>
            <person name="Hansen M."/>
            <person name="Howarth C."/>
            <person name="Imamovic A."/>
            <person name="Ireland A."/>
            <person name="Larimer J."/>
            <person name="McCowan C."/>
            <person name="Murphy C."/>
            <person name="Pearson M."/>
            <person name="Poon T.W."/>
            <person name="Priest M."/>
            <person name="Roberts A."/>
            <person name="Saif S."/>
            <person name="Shea T."/>
            <person name="Sisk P."/>
            <person name="Sykes S."/>
            <person name="Wortman J."/>
            <person name="Nusbaum C."/>
            <person name="Birren B."/>
        </authorList>
    </citation>
    <scope>NUCLEOTIDE SEQUENCE [LARGE SCALE GENOMIC DNA]</scope>
    <source>
        <strain evidence="10 11">CBS 606.96</strain>
    </source>
</reference>
<keyword evidence="4" id="KW-0805">Transcription regulation</keyword>
<dbReference type="PANTHER" id="PTHR47782:SF12">
    <property type="entry name" value="ZN(II)2CYS6 TRANSCRIPTION FACTOR (EUROFUNG)"/>
    <property type="match status" value="1"/>
</dbReference>
<dbReference type="InterPro" id="IPR036864">
    <property type="entry name" value="Zn2-C6_fun-type_DNA-bd_sf"/>
</dbReference>
<comment type="caution">
    <text evidence="10">The sequence shown here is derived from an EMBL/GenBank/DDBJ whole genome shotgun (WGS) entry which is preliminary data.</text>
</comment>
<dbReference type="PANTHER" id="PTHR47782">
    <property type="entry name" value="ZN(II)2CYS6 TRANSCRIPTION FACTOR (EUROFUNG)-RELATED"/>
    <property type="match status" value="1"/>
</dbReference>
<dbReference type="CDD" id="cd14723">
    <property type="entry name" value="ZIP_Ppr1"/>
    <property type="match status" value="1"/>
</dbReference>
<dbReference type="InterPro" id="IPR001138">
    <property type="entry name" value="Zn2Cys6_DnaBD"/>
</dbReference>
<dbReference type="CDD" id="cd12148">
    <property type="entry name" value="fungal_TF_MHR"/>
    <property type="match status" value="1"/>
</dbReference>
<name>W9XV32_9EURO</name>
<keyword evidence="5" id="KW-0238">DNA-binding</keyword>
<sequence>MLACTMCKQKKLKCDGQSPQCQNCIKAGRDCLVEDPATGLQRPRDYLQSLEARVAFLESLLREVRPDVAIDHFGSIGSLERHTLSDQGLLAEVSFRHASDGPQDQSNQRSNLSHNGQMPISPGVSKHESVEPEEDVNDLASDVALLAISAAGREPHYFGPSSALSFSRVAFPTLRWHKRHDGSQPSVYSDSDVHRGTQGRRPALLPSSTAGHALSTAYFNHVHPQYPFLHRPTFLAWEEDCLHAQQVGAIESVKEIPLFFVLMVYAIGSLIIKNGDRSEDAEAYYATAMDYLPSIIDMDSMQSIQAIIACAVYSIRSPVGASIWKLSGMAIRHCIELGYHRSVKRFRPSTDALTNEMSKRIFWVAYDIDRAVALMLGRPFGIADQMIDVELPLDVDDSAISSAGITGPIRHGSDKPPTAMTGAIHIIKLRQLWSKISDTIYLAASNGPSVGTRTCAALSAHLPHLRQLLDEWFAETPEQLQHPDGGPVSVFTSKDWFRLAYDHTILLMYRHCLTCEFHRQPYNPAHSTHCSKVQIDAAFQECAASAREICVLYRRTYQRSPVRYTWGSLHILFLAGLTYLHCLWSSATVRRNVRQLDVINTCTSCNMVLVIIAERWNIAAPYRDLFEKLSERTISMVFGGQGNDNQNMSASSALLSDSSTQMVNSQSYDAFAQPMFDGSQLDDWLVSLEEMKVPDESEWLVQGLIRGFGSQQDVNMFGDTSDPMM</sequence>